<dbReference type="InterPro" id="IPR047575">
    <property type="entry name" value="Sm"/>
</dbReference>
<dbReference type="AlphaFoldDB" id="A0A7G9Z9M6"/>
<name>A0A7G9Z9M6_9EURY</name>
<feature type="compositionally biased region" description="Basic and acidic residues" evidence="4">
    <location>
        <begin position="79"/>
        <end position="101"/>
    </location>
</feature>
<dbReference type="Pfam" id="PF01423">
    <property type="entry name" value="LSM"/>
    <property type="match status" value="1"/>
</dbReference>
<comment type="similarity">
    <text evidence="1">Belongs to the snRNP Sm proteins family.</text>
</comment>
<gene>
    <name evidence="6" type="ORF">PHLPJACP_00018</name>
</gene>
<dbReference type="PANTHER" id="PTHR11021">
    <property type="entry name" value="SMALL NUCLEAR RIBONUCLEOPROTEIN F SNRNP-F"/>
    <property type="match status" value="1"/>
</dbReference>
<evidence type="ECO:0000256" key="4">
    <source>
        <dbReference type="SAM" id="MobiDB-lite"/>
    </source>
</evidence>
<organism evidence="6">
    <name type="scientific">Candidatus Methanophaga sp. ANME-1 ERB7</name>
    <dbReference type="NCBI Taxonomy" id="2759913"/>
    <lineage>
        <taxon>Archaea</taxon>
        <taxon>Methanobacteriati</taxon>
        <taxon>Methanobacteriota</taxon>
        <taxon>Stenosarchaea group</taxon>
        <taxon>Methanomicrobia</taxon>
        <taxon>Candidatus Methanophagales</taxon>
        <taxon>Candidatus Methanophagaceae</taxon>
        <taxon>Candidatus Methanophaga</taxon>
    </lineage>
</organism>
<evidence type="ECO:0000313" key="6">
    <source>
        <dbReference type="EMBL" id="QNO56960.1"/>
    </source>
</evidence>
<sequence length="101" mass="11262">MDMVTKLKPLDILNKSLRSPVIVRIRGAREFRGTLEGYDLHMNLVLSDAEELAGDATVKELMGEILVRGDNVVYISPTVKKDAEKDEGKSKSEEAGEKESW</sequence>
<dbReference type="GO" id="GO:0000398">
    <property type="term" value="P:mRNA splicing, via spliceosome"/>
    <property type="evidence" value="ECO:0007669"/>
    <property type="project" value="InterPro"/>
</dbReference>
<proteinExistence type="inferred from homology"/>
<dbReference type="CDD" id="cd01731">
    <property type="entry name" value="archaeal_Sm1"/>
    <property type="match status" value="1"/>
</dbReference>
<evidence type="ECO:0000256" key="3">
    <source>
        <dbReference type="ARBA" id="ARBA00023274"/>
    </source>
</evidence>
<dbReference type="GO" id="GO:1990904">
    <property type="term" value="C:ribonucleoprotein complex"/>
    <property type="evidence" value="ECO:0007669"/>
    <property type="project" value="UniProtKB-KW"/>
</dbReference>
<dbReference type="SMART" id="SM00651">
    <property type="entry name" value="Sm"/>
    <property type="match status" value="1"/>
</dbReference>
<accession>A0A7G9Z9M6</accession>
<dbReference type="SUPFAM" id="SSF50182">
    <property type="entry name" value="Sm-like ribonucleoproteins"/>
    <property type="match status" value="1"/>
</dbReference>
<dbReference type="PROSITE" id="PS52002">
    <property type="entry name" value="SM"/>
    <property type="match status" value="1"/>
</dbReference>
<dbReference type="GO" id="GO:0003723">
    <property type="term" value="F:RNA binding"/>
    <property type="evidence" value="ECO:0007669"/>
    <property type="project" value="InterPro"/>
</dbReference>
<dbReference type="PIRSF" id="PIRSF006609">
    <property type="entry name" value="snRNP_SmF"/>
    <property type="match status" value="1"/>
</dbReference>
<evidence type="ECO:0000259" key="5">
    <source>
        <dbReference type="PROSITE" id="PS52002"/>
    </source>
</evidence>
<keyword evidence="3" id="KW-0687">Ribonucleoprotein</keyword>
<feature type="region of interest" description="Disordered" evidence="4">
    <location>
        <begin position="78"/>
        <end position="101"/>
    </location>
</feature>
<dbReference type="InterPro" id="IPR010920">
    <property type="entry name" value="LSM_dom_sf"/>
</dbReference>
<dbReference type="EMBL" id="MT631674">
    <property type="protein sequence ID" value="QNO56960.1"/>
    <property type="molecule type" value="Genomic_DNA"/>
</dbReference>
<dbReference type="NCBIfam" id="NF001963">
    <property type="entry name" value="PRK00737.1"/>
    <property type="match status" value="1"/>
</dbReference>
<dbReference type="InterPro" id="IPR001163">
    <property type="entry name" value="Sm_dom_euk/arc"/>
</dbReference>
<evidence type="ECO:0000256" key="1">
    <source>
        <dbReference type="ARBA" id="ARBA00006850"/>
    </source>
</evidence>
<dbReference type="InterPro" id="IPR022901">
    <property type="entry name" value="snRNP_Sm-like_arc"/>
</dbReference>
<feature type="domain" description="Sm" evidence="5">
    <location>
        <begin position="8"/>
        <end position="81"/>
    </location>
</feature>
<dbReference type="PANTHER" id="PTHR11021:SF0">
    <property type="entry name" value="SMALL NUCLEAR RIBONUCLEOPROTEIN F"/>
    <property type="match status" value="1"/>
</dbReference>
<protein>
    <recommendedName>
        <fullName evidence="2">Putative snRNP Sm-like protein</fullName>
    </recommendedName>
</protein>
<evidence type="ECO:0000256" key="2">
    <source>
        <dbReference type="ARBA" id="ARBA00021121"/>
    </source>
</evidence>
<dbReference type="InterPro" id="IPR016487">
    <property type="entry name" value="Lsm6/sSmF"/>
</dbReference>
<reference evidence="6" key="1">
    <citation type="submission" date="2020-06" db="EMBL/GenBank/DDBJ databases">
        <title>Unique genomic features of the anaerobic methanotrophic archaea.</title>
        <authorList>
            <person name="Chadwick G.L."/>
            <person name="Skennerton C.T."/>
            <person name="Laso-Perez R."/>
            <person name="Leu A.O."/>
            <person name="Speth D.R."/>
            <person name="Yu H."/>
            <person name="Morgan-Lang C."/>
            <person name="Hatzenpichler R."/>
            <person name="Goudeau D."/>
            <person name="Malmstrom R."/>
            <person name="Brazelton W.J."/>
            <person name="Woyke T."/>
            <person name="Hallam S.J."/>
            <person name="Tyson G.W."/>
            <person name="Wegener G."/>
            <person name="Boetius A."/>
            <person name="Orphan V."/>
        </authorList>
    </citation>
    <scope>NUCLEOTIDE SEQUENCE</scope>
</reference>
<dbReference type="Gene3D" id="2.30.30.100">
    <property type="match status" value="1"/>
</dbReference>